<keyword evidence="3" id="KW-1185">Reference proteome</keyword>
<name>A0AAJ8M5H8_9TREE</name>
<evidence type="ECO:0000313" key="2">
    <source>
        <dbReference type="EMBL" id="WVW79166.1"/>
    </source>
</evidence>
<dbReference type="SUPFAM" id="SSF51695">
    <property type="entry name" value="PLC-like phosphodiesterases"/>
    <property type="match status" value="1"/>
</dbReference>
<gene>
    <name evidence="2" type="ORF">I302_101132</name>
</gene>
<feature type="signal peptide" evidence="1">
    <location>
        <begin position="1"/>
        <end position="16"/>
    </location>
</feature>
<dbReference type="PANTHER" id="PTHR13593">
    <property type="match status" value="1"/>
</dbReference>
<dbReference type="GeneID" id="30208907"/>
<keyword evidence="1" id="KW-0732">Signal</keyword>
<reference evidence="2" key="1">
    <citation type="submission" date="2013-07" db="EMBL/GenBank/DDBJ databases">
        <authorList>
            <consortium name="The Broad Institute Genome Sequencing Platform"/>
            <person name="Cuomo C."/>
            <person name="Litvintseva A."/>
            <person name="Chen Y."/>
            <person name="Heitman J."/>
            <person name="Sun S."/>
            <person name="Springer D."/>
            <person name="Dromer F."/>
            <person name="Young S.K."/>
            <person name="Zeng Q."/>
            <person name="Gargeya S."/>
            <person name="Fitzgerald M."/>
            <person name="Abouelleil A."/>
            <person name="Alvarado L."/>
            <person name="Berlin A.M."/>
            <person name="Chapman S.B."/>
            <person name="Dewar J."/>
            <person name="Goldberg J."/>
            <person name="Griggs A."/>
            <person name="Gujja S."/>
            <person name="Hansen M."/>
            <person name="Howarth C."/>
            <person name="Imamovic A."/>
            <person name="Larimer J."/>
            <person name="McCowan C."/>
            <person name="Murphy C."/>
            <person name="Pearson M."/>
            <person name="Priest M."/>
            <person name="Roberts A."/>
            <person name="Saif S."/>
            <person name="Shea T."/>
            <person name="Sykes S."/>
            <person name="Wortman J."/>
            <person name="Nusbaum C."/>
            <person name="Birren B."/>
        </authorList>
    </citation>
    <scope>NUCLEOTIDE SEQUENCE</scope>
    <source>
        <strain evidence="2">CBS 10118</strain>
    </source>
</reference>
<dbReference type="Proteomes" id="UP000092730">
    <property type="component" value="Chromosome 1"/>
</dbReference>
<dbReference type="GO" id="GO:0006629">
    <property type="term" value="P:lipid metabolic process"/>
    <property type="evidence" value="ECO:0007669"/>
    <property type="project" value="InterPro"/>
</dbReference>
<dbReference type="EMBL" id="CP144541">
    <property type="protein sequence ID" value="WVW79166.1"/>
    <property type="molecule type" value="Genomic_DNA"/>
</dbReference>
<reference evidence="2" key="2">
    <citation type="submission" date="2024-02" db="EMBL/GenBank/DDBJ databases">
        <title>Comparative genomics of Cryptococcus and Kwoniella reveals pathogenesis evolution and contrasting modes of karyotype evolution via chromosome fusion or intercentromeric recombination.</title>
        <authorList>
            <person name="Coelho M.A."/>
            <person name="David-Palma M."/>
            <person name="Shea T."/>
            <person name="Bowers K."/>
            <person name="McGinley-Smith S."/>
            <person name="Mohammad A.W."/>
            <person name="Gnirke A."/>
            <person name="Yurkov A.M."/>
            <person name="Nowrousian M."/>
            <person name="Sun S."/>
            <person name="Cuomo C.A."/>
            <person name="Heitman J."/>
        </authorList>
    </citation>
    <scope>NUCLEOTIDE SEQUENCE</scope>
    <source>
        <strain evidence="2">CBS 10118</strain>
    </source>
</reference>
<evidence type="ECO:0000256" key="1">
    <source>
        <dbReference type="SAM" id="SignalP"/>
    </source>
</evidence>
<proteinExistence type="predicted"/>
<dbReference type="InterPro" id="IPR051057">
    <property type="entry name" value="PI-PLC_domain"/>
</dbReference>
<dbReference type="InterPro" id="IPR017946">
    <property type="entry name" value="PLC-like_Pdiesterase_TIM-brl"/>
</dbReference>
<organism evidence="2 3">
    <name type="scientific">Kwoniella bestiolae CBS 10118</name>
    <dbReference type="NCBI Taxonomy" id="1296100"/>
    <lineage>
        <taxon>Eukaryota</taxon>
        <taxon>Fungi</taxon>
        <taxon>Dikarya</taxon>
        <taxon>Basidiomycota</taxon>
        <taxon>Agaricomycotina</taxon>
        <taxon>Tremellomycetes</taxon>
        <taxon>Tremellales</taxon>
        <taxon>Cryptococcaceae</taxon>
        <taxon>Kwoniella</taxon>
    </lineage>
</organism>
<feature type="chain" id="PRO_5042545284" description="Phosphatidylinositol-specific phospholipase C X domain-containing protein" evidence="1">
    <location>
        <begin position="17"/>
        <end position="371"/>
    </location>
</feature>
<dbReference type="KEGG" id="kbi:30208907"/>
<dbReference type="AlphaFoldDB" id="A0AAJ8M5H8"/>
<dbReference type="PROSITE" id="PS50007">
    <property type="entry name" value="PIPLC_X_DOMAIN"/>
    <property type="match status" value="1"/>
</dbReference>
<evidence type="ECO:0000313" key="3">
    <source>
        <dbReference type="Proteomes" id="UP000092730"/>
    </source>
</evidence>
<dbReference type="Gene3D" id="3.20.20.190">
    <property type="entry name" value="Phosphatidylinositol (PI) phosphodiesterase"/>
    <property type="match status" value="1"/>
</dbReference>
<accession>A0AAJ8M5H8</accession>
<protein>
    <recommendedName>
        <fullName evidence="4">Phosphatidylinositol-specific phospholipase C X domain-containing protein</fullName>
    </recommendedName>
</protein>
<dbReference type="GO" id="GO:0008081">
    <property type="term" value="F:phosphoric diester hydrolase activity"/>
    <property type="evidence" value="ECO:0007669"/>
    <property type="project" value="InterPro"/>
</dbReference>
<dbReference type="RefSeq" id="XP_019047888.2">
    <property type="nucleotide sequence ID" value="XM_019191140.2"/>
</dbReference>
<dbReference type="PANTHER" id="PTHR13593:SF116">
    <property type="entry name" value="PLC-LIKE PHOSPHODIESTERASE"/>
    <property type="match status" value="1"/>
</dbReference>
<evidence type="ECO:0008006" key="4">
    <source>
        <dbReference type="Google" id="ProtNLM"/>
    </source>
</evidence>
<sequence>MLPLLCLPLLAILALAAPLESRAPKYNVTSMNEALKRGSEILGTYARCSGSLCSWMSKVPDNTRITDMSIPGTHDTASWDYTLLRQISYLKYTNIIYPSPLYRCGSQSIFAQLAAGNRAFDLRVGFAPNGKDLVFFHSEALLDVNARFEDVMQGFYRFLEENPTEGLVISVKDENATWGTTQALQQSLYTTLTSPLAQQYINPSTSISSTPLSALRGKLTILRRFSLDQLLSNQQTLGIDLTNGWADNNPDFSLSTPAGDKVYIEDLYEPKADKIGLTPNVNLKLDVTTKHITAASGKTKGDGLYLTFASSEQAYQLLFPQVMAQGVIVPGVNQGLKKFLVSGGGKGLKKKGIIFTDFGSETSGFIEAIIA</sequence>